<sequence>MDSAVRSVLSEVPPERRREMIRRLRRELQRCLTEAPVSGGAVADLKVRSQLAASFSRHFGPLDEGD</sequence>
<evidence type="ECO:0000313" key="2">
    <source>
        <dbReference type="Proteomes" id="UP000677537"/>
    </source>
</evidence>
<dbReference type="AlphaFoldDB" id="A0A940S6W0"/>
<gene>
    <name evidence="1" type="ORF">J5Y10_06455</name>
</gene>
<organism evidence="1 2">
    <name type="scientific">Roseomonas indoligenes</name>
    <dbReference type="NCBI Taxonomy" id="2820811"/>
    <lineage>
        <taxon>Bacteria</taxon>
        <taxon>Pseudomonadati</taxon>
        <taxon>Pseudomonadota</taxon>
        <taxon>Alphaproteobacteria</taxon>
        <taxon>Acetobacterales</taxon>
        <taxon>Roseomonadaceae</taxon>
        <taxon>Roseomonas</taxon>
    </lineage>
</organism>
<comment type="caution">
    <text evidence="1">The sequence shown here is derived from an EMBL/GenBank/DDBJ whole genome shotgun (WGS) entry which is preliminary data.</text>
</comment>
<dbReference type="EMBL" id="JAGIZA010000003">
    <property type="protein sequence ID" value="MBP0492418.1"/>
    <property type="molecule type" value="Genomic_DNA"/>
</dbReference>
<keyword evidence="2" id="KW-1185">Reference proteome</keyword>
<proteinExistence type="predicted"/>
<accession>A0A940S6W0</accession>
<reference evidence="1" key="1">
    <citation type="submission" date="2021-03" db="EMBL/GenBank/DDBJ databases">
        <authorList>
            <person name="So Y."/>
        </authorList>
    </citation>
    <scope>NUCLEOTIDE SEQUENCE</scope>
    <source>
        <strain evidence="1">SG15</strain>
    </source>
</reference>
<name>A0A940S6W0_9PROT</name>
<evidence type="ECO:0000313" key="1">
    <source>
        <dbReference type="EMBL" id="MBP0492418.1"/>
    </source>
</evidence>
<protein>
    <submittedName>
        <fullName evidence="1">Uncharacterized protein</fullName>
    </submittedName>
</protein>
<dbReference type="Proteomes" id="UP000677537">
    <property type="component" value="Unassembled WGS sequence"/>
</dbReference>